<dbReference type="Pfam" id="PF00254">
    <property type="entry name" value="FKBP_C"/>
    <property type="match status" value="1"/>
</dbReference>
<dbReference type="PROSITE" id="PS50059">
    <property type="entry name" value="FKBP_PPIASE"/>
    <property type="match status" value="1"/>
</dbReference>
<dbReference type="InterPro" id="IPR046357">
    <property type="entry name" value="PPIase_dom_sf"/>
</dbReference>
<evidence type="ECO:0000256" key="4">
    <source>
        <dbReference type="RuleBase" id="RU003915"/>
    </source>
</evidence>
<dbReference type="OrthoDB" id="669809at2"/>
<keyword evidence="7" id="KW-1185">Reference proteome</keyword>
<evidence type="ECO:0000256" key="3">
    <source>
        <dbReference type="PROSITE-ProRule" id="PRU00277"/>
    </source>
</evidence>
<dbReference type="PROSITE" id="PS51257">
    <property type="entry name" value="PROKAR_LIPOPROTEIN"/>
    <property type="match status" value="1"/>
</dbReference>
<dbReference type="Gene3D" id="3.10.50.40">
    <property type="match status" value="1"/>
</dbReference>
<feature type="domain" description="PPIase FKBP-type" evidence="5">
    <location>
        <begin position="73"/>
        <end position="154"/>
    </location>
</feature>
<evidence type="ECO:0000256" key="1">
    <source>
        <dbReference type="ARBA" id="ARBA00000971"/>
    </source>
</evidence>
<dbReference type="Proteomes" id="UP000318733">
    <property type="component" value="Unassembled WGS sequence"/>
</dbReference>
<keyword evidence="2 3" id="KW-0697">Rotamase</keyword>
<gene>
    <name evidence="6" type="ORF">FO440_05305</name>
</gene>
<protein>
    <recommendedName>
        <fullName evidence="4">Peptidyl-prolyl cis-trans isomerase</fullName>
        <ecNumber evidence="4">5.2.1.8</ecNumber>
    </recommendedName>
</protein>
<proteinExistence type="inferred from homology"/>
<comment type="caution">
    <text evidence="6">The sequence shown here is derived from an EMBL/GenBank/DDBJ whole genome shotgun (WGS) entry which is preliminary data.</text>
</comment>
<evidence type="ECO:0000256" key="2">
    <source>
        <dbReference type="ARBA" id="ARBA00023110"/>
    </source>
</evidence>
<dbReference type="GO" id="GO:0003755">
    <property type="term" value="F:peptidyl-prolyl cis-trans isomerase activity"/>
    <property type="evidence" value="ECO:0007669"/>
    <property type="project" value="UniProtKB-UniRule"/>
</dbReference>
<sequence>MKKHLILFSILLIGLTACKKIQSDSIIPKQAAVDEQKIQDYIKANNISAQRDPSGIYYQIILPGNDTSKVTLESTVQLTYTYKYLNGVVIGTVDGALGRLNTFIPGLQKGIPKIGDKGRILLIIPSGYAYGTATQNGIPGNSVLVYTVDLNGIAAQ</sequence>
<dbReference type="AlphaFoldDB" id="A0A556MUK4"/>
<comment type="similarity">
    <text evidence="4">Belongs to the FKBP-type PPIase family.</text>
</comment>
<accession>A0A556MUK4</accession>
<dbReference type="EC" id="5.2.1.8" evidence="4"/>
<dbReference type="SUPFAM" id="SSF54534">
    <property type="entry name" value="FKBP-like"/>
    <property type="match status" value="1"/>
</dbReference>
<comment type="catalytic activity">
    <reaction evidence="1 3 4">
        <text>[protein]-peptidylproline (omega=180) = [protein]-peptidylproline (omega=0)</text>
        <dbReference type="Rhea" id="RHEA:16237"/>
        <dbReference type="Rhea" id="RHEA-COMP:10747"/>
        <dbReference type="Rhea" id="RHEA-COMP:10748"/>
        <dbReference type="ChEBI" id="CHEBI:83833"/>
        <dbReference type="ChEBI" id="CHEBI:83834"/>
        <dbReference type="EC" id="5.2.1.8"/>
    </reaction>
</comment>
<organism evidence="6 7">
    <name type="scientific">Mucilaginibacter corticis</name>
    <dbReference type="NCBI Taxonomy" id="2597670"/>
    <lineage>
        <taxon>Bacteria</taxon>
        <taxon>Pseudomonadati</taxon>
        <taxon>Bacteroidota</taxon>
        <taxon>Sphingobacteriia</taxon>
        <taxon>Sphingobacteriales</taxon>
        <taxon>Sphingobacteriaceae</taxon>
        <taxon>Mucilaginibacter</taxon>
    </lineage>
</organism>
<dbReference type="EMBL" id="VLPK01000001">
    <property type="protein sequence ID" value="TSJ43610.1"/>
    <property type="molecule type" value="Genomic_DNA"/>
</dbReference>
<dbReference type="InterPro" id="IPR001179">
    <property type="entry name" value="PPIase_FKBP_dom"/>
</dbReference>
<reference evidence="6 7" key="1">
    <citation type="submission" date="2019-07" db="EMBL/GenBank/DDBJ databases">
        <authorList>
            <person name="Huq M.A."/>
        </authorList>
    </citation>
    <scope>NUCLEOTIDE SEQUENCE [LARGE SCALE GENOMIC DNA]</scope>
    <source>
        <strain evidence="6 7">MAH-19</strain>
    </source>
</reference>
<evidence type="ECO:0000313" key="6">
    <source>
        <dbReference type="EMBL" id="TSJ43610.1"/>
    </source>
</evidence>
<evidence type="ECO:0000313" key="7">
    <source>
        <dbReference type="Proteomes" id="UP000318733"/>
    </source>
</evidence>
<evidence type="ECO:0000259" key="5">
    <source>
        <dbReference type="PROSITE" id="PS50059"/>
    </source>
</evidence>
<name>A0A556MUK4_9SPHI</name>
<keyword evidence="3 4" id="KW-0413">Isomerase</keyword>
<dbReference type="RefSeq" id="WP_144247176.1">
    <property type="nucleotide sequence ID" value="NZ_VLPK01000001.1"/>
</dbReference>